<evidence type="ECO:0000259" key="5">
    <source>
        <dbReference type="Pfam" id="PF00588"/>
    </source>
</evidence>
<dbReference type="Proteomes" id="UP000280228">
    <property type="component" value="Chromosome"/>
</dbReference>
<dbReference type="GO" id="GO:0008173">
    <property type="term" value="F:RNA methyltransferase activity"/>
    <property type="evidence" value="ECO:0007669"/>
    <property type="project" value="InterPro"/>
</dbReference>
<evidence type="ECO:0000313" key="9">
    <source>
        <dbReference type="Proteomes" id="UP000280228"/>
    </source>
</evidence>
<dbReference type="GO" id="GO:0002128">
    <property type="term" value="P:tRNA nucleoside ribose methylation"/>
    <property type="evidence" value="ECO:0007669"/>
    <property type="project" value="TreeGrafter"/>
</dbReference>
<dbReference type="AlphaFoldDB" id="A0A3A9KS91"/>
<evidence type="ECO:0000313" key="6">
    <source>
        <dbReference type="EMBL" id="AZQ93331.1"/>
    </source>
</evidence>
<dbReference type="InterPro" id="IPR004384">
    <property type="entry name" value="RNA_MeTrfase_TrmJ/LasT"/>
</dbReference>
<keyword evidence="3 6" id="KW-0808">Transferase</keyword>
<dbReference type="GO" id="GO:0005829">
    <property type="term" value="C:cytosol"/>
    <property type="evidence" value="ECO:0007669"/>
    <property type="project" value="TreeGrafter"/>
</dbReference>
<dbReference type="Gene3D" id="3.40.1280.10">
    <property type="match status" value="1"/>
</dbReference>
<evidence type="ECO:0000313" key="8">
    <source>
        <dbReference type="Proteomes" id="UP000268436"/>
    </source>
</evidence>
<gene>
    <name evidence="6" type="ORF">EJK53_1309</name>
    <name evidence="7" type="ORF">EJK54_1996</name>
</gene>
<dbReference type="GO" id="GO:0003723">
    <property type="term" value="F:RNA binding"/>
    <property type="evidence" value="ECO:0007669"/>
    <property type="project" value="InterPro"/>
</dbReference>
<dbReference type="EMBL" id="RYER01000004">
    <property type="protein sequence ID" value="RUO17500.1"/>
    <property type="molecule type" value="Genomic_DNA"/>
</dbReference>
<comment type="similarity">
    <text evidence="1">Belongs to the class IV-like SAM-binding methyltransferase superfamily. RNA methyltransferase TrmH family.</text>
</comment>
<dbReference type="InterPro" id="IPR001537">
    <property type="entry name" value="SpoU_MeTrfase"/>
</dbReference>
<evidence type="ECO:0000313" key="7">
    <source>
        <dbReference type="EMBL" id="RUO17500.1"/>
    </source>
</evidence>
<reference evidence="8 9" key="1">
    <citation type="submission" date="2018-12" db="EMBL/GenBank/DDBJ databases">
        <title>Persistence of Moraxella catarrhalis in Chronic Obstructive Pulmonary Disease and Regulation of the Hag/MID Adhesin.</title>
        <authorList>
            <person name="Murphy T."/>
            <person name="Zhao X."/>
            <person name="Vyas G."/>
            <person name="Aluvathingal J."/>
            <person name="Nadendla S."/>
            <person name="Tallon L."/>
            <person name="Tettelin H."/>
        </authorList>
    </citation>
    <scope>NUCLEOTIDE SEQUENCE [LARGE SCALE GENOMIC DNA]</scope>
    <source>
        <strain evidence="7 8">173P27B1</strain>
        <strain evidence="6 9">46P58B1</strain>
    </source>
</reference>
<dbReference type="InterPro" id="IPR029026">
    <property type="entry name" value="tRNA_m1G_MTases_N"/>
</dbReference>
<dbReference type="PANTHER" id="PTHR42786">
    <property type="entry name" value="TRNA/RRNA METHYLTRANSFERASE"/>
    <property type="match status" value="1"/>
</dbReference>
<name>A0A3A9KS91_MORCA</name>
<sequence>MMNDLLKSWLSRIRIVMVGTTLPANIGSAARALHTMGLDDLVVVNPRLPIDDSSYANAAGAGILLDKACITKDIKHAIGDCTLIFAASARSRQMPRPVLTPSMAAQVALKQLSQTVSKNTLATSLDHMNQSADDLVNTLPKIAILFGREDRGLTNEELSLADYHIQIPANLNYPVLNVASAIQVITATFFDQFASTLTPSSLVSTKQIQGMPKEEYSLPIHIRSDWDEPAITQAQSANLESAIITLMQRLNLAHDDDLKHLPNRLSRLNRRLQLDQKEYALVRALIAKINQNLP</sequence>
<dbReference type="Proteomes" id="UP000268436">
    <property type="component" value="Unassembled WGS sequence"/>
</dbReference>
<evidence type="ECO:0000256" key="4">
    <source>
        <dbReference type="ARBA" id="ARBA00022691"/>
    </source>
</evidence>
<dbReference type="PANTHER" id="PTHR42786:SF2">
    <property type="entry name" value="TRNA (CYTIDINE_URIDINE-2'-O-)-METHYLTRANSFERASE TRMJ"/>
    <property type="match status" value="1"/>
</dbReference>
<accession>A0A3A9KS91</accession>
<keyword evidence="2 6" id="KW-0489">Methyltransferase</keyword>
<evidence type="ECO:0000256" key="2">
    <source>
        <dbReference type="ARBA" id="ARBA00022603"/>
    </source>
</evidence>
<dbReference type="Pfam" id="PF00588">
    <property type="entry name" value="SpoU_methylase"/>
    <property type="match status" value="1"/>
</dbReference>
<dbReference type="SUPFAM" id="SSF75217">
    <property type="entry name" value="alpha/beta knot"/>
    <property type="match status" value="1"/>
</dbReference>
<dbReference type="EC" id="2.1.1.-" evidence="6"/>
<dbReference type="PIRSF" id="PIRSF004808">
    <property type="entry name" value="LasT"/>
    <property type="match status" value="1"/>
</dbReference>
<proteinExistence type="inferred from homology"/>
<dbReference type="KEGG" id="mcat:MC25239_01151"/>
<evidence type="ECO:0000256" key="1">
    <source>
        <dbReference type="ARBA" id="ARBA00007228"/>
    </source>
</evidence>
<dbReference type="RefSeq" id="WP_003671209.1">
    <property type="nucleotide sequence ID" value="NZ_CP007669.1"/>
</dbReference>
<dbReference type="CDD" id="cd18093">
    <property type="entry name" value="SpoU-like_TrmJ"/>
    <property type="match status" value="1"/>
</dbReference>
<feature type="domain" description="tRNA/rRNA methyltransferase SpoU type" evidence="5">
    <location>
        <begin position="13"/>
        <end position="185"/>
    </location>
</feature>
<evidence type="ECO:0000256" key="3">
    <source>
        <dbReference type="ARBA" id="ARBA00022679"/>
    </source>
</evidence>
<dbReference type="OMA" id="VYCYQLS"/>
<protein>
    <submittedName>
        <fullName evidence="6">RNA methyltransferase, TrmH, group 1 family protein</fullName>
        <ecNumber evidence="6">2.1.1.-</ecNumber>
    </submittedName>
</protein>
<keyword evidence="4" id="KW-0949">S-adenosyl-L-methionine</keyword>
<keyword evidence="8" id="KW-1185">Reference proteome</keyword>
<organism evidence="6 9">
    <name type="scientific">Moraxella catarrhalis</name>
    <name type="common">Branhamella catarrhalis</name>
    <dbReference type="NCBI Taxonomy" id="480"/>
    <lineage>
        <taxon>Bacteria</taxon>
        <taxon>Pseudomonadati</taxon>
        <taxon>Pseudomonadota</taxon>
        <taxon>Gammaproteobacteria</taxon>
        <taxon>Moraxellales</taxon>
        <taxon>Moraxellaceae</taxon>
        <taxon>Moraxella</taxon>
    </lineage>
</organism>
<dbReference type="InterPro" id="IPR029028">
    <property type="entry name" value="Alpha/beta_knot_MTases"/>
</dbReference>
<dbReference type="EMBL" id="CP034662">
    <property type="protein sequence ID" value="AZQ93331.1"/>
    <property type="molecule type" value="Genomic_DNA"/>
</dbReference>